<dbReference type="Gene3D" id="3.30.420.40">
    <property type="match status" value="4"/>
</dbReference>
<dbReference type="InterPro" id="IPR002731">
    <property type="entry name" value="ATPase_BadF"/>
</dbReference>
<evidence type="ECO:0000256" key="5">
    <source>
        <dbReference type="SAM" id="MobiDB-lite"/>
    </source>
</evidence>
<evidence type="ECO:0000256" key="1">
    <source>
        <dbReference type="ARBA" id="ARBA00001966"/>
    </source>
</evidence>
<keyword evidence="2" id="KW-0479">Metal-binding</keyword>
<dbReference type="CDD" id="cd24035">
    <property type="entry name" value="ASKHA_NBD_O66634-like_rpt2"/>
    <property type="match status" value="1"/>
</dbReference>
<protein>
    <submittedName>
        <fullName evidence="8">Activator of 2-hydroxyglutaryl-CoA dehydratase (HSP70-class ATPase domain)</fullName>
    </submittedName>
</protein>
<evidence type="ECO:0000256" key="4">
    <source>
        <dbReference type="ARBA" id="ARBA00023014"/>
    </source>
</evidence>
<dbReference type="CDD" id="cd24034">
    <property type="entry name" value="ASKHA_NBD_O66634-like_rpt1"/>
    <property type="match status" value="1"/>
</dbReference>
<dbReference type="Proteomes" id="UP000245125">
    <property type="component" value="Unassembled WGS sequence"/>
</dbReference>
<proteinExistence type="predicted"/>
<dbReference type="NCBIfam" id="TIGR00241">
    <property type="entry name" value="CoA_E_activ"/>
    <property type="match status" value="2"/>
</dbReference>
<comment type="cofactor">
    <cofactor evidence="1">
        <name>[4Fe-4S] cluster</name>
        <dbReference type="ChEBI" id="CHEBI:49883"/>
    </cofactor>
</comment>
<dbReference type="SUPFAM" id="SSF53067">
    <property type="entry name" value="Actin-like ATPase domain"/>
    <property type="match status" value="2"/>
</dbReference>
<dbReference type="Pfam" id="PF01869">
    <property type="entry name" value="BcrAD_BadFG"/>
    <property type="match status" value="2"/>
</dbReference>
<dbReference type="InterPro" id="IPR051805">
    <property type="entry name" value="Dehydratase_Activator_Redct"/>
</dbReference>
<feature type="domain" description="ATPase BadF/BadG/BcrA/BcrD type" evidence="6">
    <location>
        <begin position="4"/>
        <end position="255"/>
    </location>
</feature>
<reference evidence="9" key="1">
    <citation type="submission" date="2018-03" db="EMBL/GenBank/DDBJ databases">
        <authorList>
            <person name="Zecchin S."/>
        </authorList>
    </citation>
    <scope>NUCLEOTIDE SEQUENCE [LARGE SCALE GENOMIC DNA]</scope>
</reference>
<dbReference type="InterPro" id="IPR008275">
    <property type="entry name" value="CoA_E_activase_dom"/>
</dbReference>
<feature type="region of interest" description="Disordered" evidence="5">
    <location>
        <begin position="683"/>
        <end position="704"/>
    </location>
</feature>
<dbReference type="Gene3D" id="3.40.50.11900">
    <property type="match status" value="1"/>
</dbReference>
<gene>
    <name evidence="8" type="ORF">NBG4_150033</name>
</gene>
<evidence type="ECO:0000313" key="8">
    <source>
        <dbReference type="EMBL" id="SPQ00032.1"/>
    </source>
</evidence>
<dbReference type="PANTHER" id="PTHR32329">
    <property type="entry name" value="BIFUNCTIONAL PROTEIN [INCLUDES 2-HYDROXYACYL-COA DEHYDRATASE (N-TER) AND ITS ACTIVATOR DOMAIN (C_TERM)-RELATED"/>
    <property type="match status" value="1"/>
</dbReference>
<dbReference type="PANTHER" id="PTHR32329:SF7">
    <property type="entry name" value="ACTIVATOR OF 2-HYDROXYACYL-COA-HYDRATASE"/>
    <property type="match status" value="1"/>
</dbReference>
<dbReference type="OrthoDB" id="9802715at2"/>
<evidence type="ECO:0000259" key="7">
    <source>
        <dbReference type="Pfam" id="PF09989"/>
    </source>
</evidence>
<accession>A0A2U3QF26</accession>
<organism evidence="8 9">
    <name type="scientific">Candidatus Sulfobium mesophilum</name>
    <dbReference type="NCBI Taxonomy" id="2016548"/>
    <lineage>
        <taxon>Bacteria</taxon>
        <taxon>Pseudomonadati</taxon>
        <taxon>Nitrospirota</taxon>
        <taxon>Nitrospiria</taxon>
        <taxon>Nitrospirales</taxon>
        <taxon>Nitrospiraceae</taxon>
        <taxon>Candidatus Sulfobium</taxon>
    </lineage>
</organism>
<feature type="domain" description="DUF2229" evidence="7">
    <location>
        <begin position="711"/>
        <end position="922"/>
    </location>
</feature>
<evidence type="ECO:0000256" key="2">
    <source>
        <dbReference type="ARBA" id="ARBA00022723"/>
    </source>
</evidence>
<evidence type="ECO:0000259" key="6">
    <source>
        <dbReference type="Pfam" id="PF01869"/>
    </source>
</evidence>
<keyword evidence="9" id="KW-1185">Reference proteome</keyword>
<dbReference type="InterPro" id="IPR018709">
    <property type="entry name" value="CoA_activase_DUF2229"/>
</dbReference>
<dbReference type="InterPro" id="IPR043129">
    <property type="entry name" value="ATPase_NBD"/>
</dbReference>
<feature type="domain" description="ATPase BadF/BadG/BcrA/BcrD type" evidence="6">
    <location>
        <begin position="332"/>
        <end position="584"/>
    </location>
</feature>
<sequence>MRYIGLDAGSVSVKLVVFDEGGRRLRSFYQRHRGQPLITALELLKTVIREKNLDTKILSLSLTGSAGRLIGSVLGIEPVNEVVAYAYATSRLFPQIRSIIELGGEDSKLIVLGEDCRSAKDFAMNSVCAAGTGSFLDQQAERLRLSIEEFSALCLKSKNPPRIAGRCSVFAKSDMIHLQQIATPVEDIVAGLCYAVARNFKGSIARGREIISPVSFQGGVAANAGMIRAFKEIFGLEDLFVPDEHALMGAIGAALKDMETNKRPQLFDLRKLDEFLKSKRPVEKGHKPLAGGDDRFFERHVDNSRGKVIPPLQNRPPSPLTPHSSQPVRAYLGVDIGSISTNLAVIDSDCQLLAKRYLMTAGRPIDAVKQGLEEIGLEIGDKVVICGVGTTGSGRYMIADYIGADIVKNEITAQATAAAFIDSEVDTIFEIGGQDSKYISLRNGVVVDFEMNKACAAGTGSFLEEQAEKLNIPIKKEFERLALKASNPCRLGERCTVFMENSLMANLQRGAGREDLLAGLSYSIVQNYINRVVGKRPIGQKIFFQGGVAFNKSVVAAFEKYLGRQITVPPNHDVTGAIGMALIAMRHMGESNSAITGFKGFGLSSRPYEISSFACKGCPNVCEINRVKVEGEKGYLFYGGRCEKYDVRKGRKENAPPDLFALREGLLWESHLKYSERLKGKSVESSPHTTIGKGRQDGGRKLEPQTSNLDKIGIPYVFYFHDFLPFWTTLLWELGFDVEVSGKTDKNIVDLGLESVLSETCFPVKTAHGHIKYLMDRGVKRIFMPSFVNLNPRGETFERGFACPYTQTIPYSARVAFRQAEFLTPVVDMSLGDAFLKKELLRVFKPFEISASRISKAFGPAKRAQEEFSGRIRSEGEKILASLKGNAVVIMGRAYNSFDSGMNLNIPGKLADLGVISIPMDFLPIKSSDINRDWPNMYWRAGQRILSAAKIVRVNPMLHGVYIGNFSCGPDSFIIKFFEEEMSGKPYLHLEIDAHSADAGAITRCEAFLDSIRNQTPCEEATYGKTDERKTPLNQPSVIRRAKRRIYMPRMSDHAFAIAAAFNYCGVDAEVLEESSKDAVDIGRKFVSGKECYPCAVTTGDMVKKISEPGFVPEKSAFFMPSGSGPCRFGQYNIFHRLVIKELGYEEIPVFSPNQDENFYKHLGSVGSDFAMRSWKGIIALELLQKCLHEIRPYEIDKGSADSVYSEYLRRACLSIKGADGDIGTVLRKAKADFEVIRRKEERKPLIGIVGEIFVRSNRFSNEGLVRKIEALGGEAYLAPVDEWVSYINYTALRKVLIKKDWSGIIKLLLKRFFQKRIEHGFGRHFEGLLRNQGEPDTKEILAKASPYLHSSFEGEAILSIGKSIDLISKGASGLVNAMPFGCMPGTIVSGLMRGLSADFGVPCLSIPYDGTESLTTEIQLEAFMDQAREFKKASNSSKRQ</sequence>
<dbReference type="EMBL" id="OUUY01000057">
    <property type="protein sequence ID" value="SPQ00032.1"/>
    <property type="molecule type" value="Genomic_DNA"/>
</dbReference>
<keyword evidence="4" id="KW-0411">Iron-sulfur</keyword>
<evidence type="ECO:0000313" key="9">
    <source>
        <dbReference type="Proteomes" id="UP000245125"/>
    </source>
</evidence>
<name>A0A2U3QF26_9BACT</name>
<dbReference type="GO" id="GO:0051536">
    <property type="term" value="F:iron-sulfur cluster binding"/>
    <property type="evidence" value="ECO:0007669"/>
    <property type="project" value="UniProtKB-KW"/>
</dbReference>
<keyword evidence="3" id="KW-0408">Iron</keyword>
<evidence type="ECO:0000256" key="3">
    <source>
        <dbReference type="ARBA" id="ARBA00023004"/>
    </source>
</evidence>
<dbReference type="GO" id="GO:0046872">
    <property type="term" value="F:metal ion binding"/>
    <property type="evidence" value="ECO:0007669"/>
    <property type="project" value="UniProtKB-KW"/>
</dbReference>
<feature type="compositionally biased region" description="Basic and acidic residues" evidence="5">
    <location>
        <begin position="694"/>
        <end position="703"/>
    </location>
</feature>
<dbReference type="Pfam" id="PF09989">
    <property type="entry name" value="DUF2229"/>
    <property type="match status" value="1"/>
</dbReference>